<dbReference type="NCBIfam" id="TIGR03404">
    <property type="entry name" value="bicupin_oxalic"/>
    <property type="match status" value="1"/>
</dbReference>
<feature type="region of interest" description="Disordered" evidence="4">
    <location>
        <begin position="30"/>
        <end position="67"/>
    </location>
</feature>
<feature type="compositionally biased region" description="Low complexity" evidence="4">
    <location>
        <begin position="51"/>
        <end position="64"/>
    </location>
</feature>
<dbReference type="Gene3D" id="2.60.120.10">
    <property type="entry name" value="Jelly Rolls"/>
    <property type="match status" value="2"/>
</dbReference>
<evidence type="ECO:0000256" key="2">
    <source>
        <dbReference type="PIRSR" id="PIRSR617774-1"/>
    </source>
</evidence>
<accession>A0AAN7GSL2</accession>
<feature type="active site" description="Proton donor" evidence="2">
    <location>
        <position position="436"/>
    </location>
</feature>
<sequence length="498" mass="53612">MPHLGGILLALAVSQWRFVDALPRPQIGDYGEKSGPVGGVNPPTQITTTTSGNLRGNSSLLGGNAPLPNPNTADSAIVPNSQYVKGQNADAKLGLYLDFNSANPPQPIRGGRGATDSGPRTFDYEKLNPDLYAPPGTDAGDMPNLMWPMGLSHNRAGTGNNAGWARQENTAVLPAAVAMAGVDMRLSPNAYRELHWHTASEWGLVLKGCVRLAAVDEEGRSFVDDVCSGDVWFFPSGIPHSIQALEQGAEFLLVFDQGDFTEEGTFLVTELFLRNPISVLSKDLHAPVDAFNNLPKDQLYIFNGSPAPKNISEQNITSSAGSIHGNGSYTYHWSQQEPYSVPGGSVKIIDPITFPVAKKFSAALVTVQPGALREIHWHPTSDEWLFFLQGSGRVTVYGAPASSRTFDFTAGGVGYVPAGCEHYIENTGEEDLIFLEMLQADRFTDVSVAQWLALTPRQVVKDHLGLSDEVLDNLPKEKQRIVTGNPDLTALAEGGSAF</sequence>
<feature type="binding site" evidence="3">
    <location>
        <position position="376"/>
    </location>
    <ligand>
        <name>Mn(2+)</name>
        <dbReference type="ChEBI" id="CHEBI:29035"/>
        <label>2</label>
    </ligand>
</feature>
<evidence type="ECO:0000256" key="4">
    <source>
        <dbReference type="SAM" id="MobiDB-lite"/>
    </source>
</evidence>
<dbReference type="SMART" id="SM00835">
    <property type="entry name" value="Cupin_1"/>
    <property type="match status" value="2"/>
</dbReference>
<keyword evidence="3" id="KW-0464">Manganese</keyword>
<evidence type="ECO:0000256" key="5">
    <source>
        <dbReference type="SAM" id="SignalP"/>
    </source>
</evidence>
<proteinExistence type="predicted"/>
<feature type="binding site" evidence="3">
    <location>
        <position position="383"/>
    </location>
    <ligand>
        <name>Mn(2+)</name>
        <dbReference type="ChEBI" id="CHEBI:29035"/>
        <label>2</label>
    </ligand>
</feature>
<evidence type="ECO:0000256" key="3">
    <source>
        <dbReference type="PIRSR" id="PIRSR617774-2"/>
    </source>
</evidence>
<feature type="binding site" evidence="3">
    <location>
        <position position="197"/>
    </location>
    <ligand>
        <name>Mn(2+)</name>
        <dbReference type="ChEBI" id="CHEBI:29035"/>
        <label>1</label>
    </ligand>
</feature>
<keyword evidence="8" id="KW-1185">Reference proteome</keyword>
<dbReference type="AlphaFoldDB" id="A0AAN7GSL2"/>
<dbReference type="InterPro" id="IPR051610">
    <property type="entry name" value="GPI/OXD"/>
</dbReference>
<keyword evidence="5" id="KW-0732">Signal</keyword>
<comment type="cofactor">
    <cofactor evidence="3">
        <name>Mn(2+)</name>
        <dbReference type="ChEBI" id="CHEBI:29035"/>
    </cofactor>
    <text evidence="3">Binds 2 manganese ions per subunit.</text>
</comment>
<dbReference type="CDD" id="cd20304">
    <property type="entry name" value="cupin_OxDC_N"/>
    <property type="match status" value="1"/>
</dbReference>
<dbReference type="GO" id="GO:0033609">
    <property type="term" value="P:oxalate metabolic process"/>
    <property type="evidence" value="ECO:0007669"/>
    <property type="project" value="InterPro"/>
</dbReference>
<feature type="binding site" evidence="3">
    <location>
        <position position="422"/>
    </location>
    <ligand>
        <name>Mn(2+)</name>
        <dbReference type="ChEBI" id="CHEBI:29035"/>
        <label>2</label>
    </ligand>
</feature>
<feature type="binding site" evidence="3">
    <location>
        <position position="201"/>
    </location>
    <ligand>
        <name>Mn(2+)</name>
        <dbReference type="ChEBI" id="CHEBI:29035"/>
        <label>1</label>
    </ligand>
</feature>
<dbReference type="InterPro" id="IPR017774">
    <property type="entry name" value="Bicupin_oxalate_deCO2ase/Oxase"/>
</dbReference>
<evidence type="ECO:0000313" key="8">
    <source>
        <dbReference type="Proteomes" id="UP001301958"/>
    </source>
</evidence>
<dbReference type="CDD" id="cd20305">
    <property type="entry name" value="cupin_OxDC_C"/>
    <property type="match status" value="1"/>
</dbReference>
<dbReference type="EMBL" id="MU865355">
    <property type="protein sequence ID" value="KAK4226006.1"/>
    <property type="molecule type" value="Genomic_DNA"/>
</dbReference>
<feature type="domain" description="Cupin type-1" evidence="6">
    <location>
        <begin position="149"/>
        <end position="292"/>
    </location>
</feature>
<feature type="chain" id="PRO_5042983548" evidence="5">
    <location>
        <begin position="22"/>
        <end position="498"/>
    </location>
</feature>
<name>A0AAN7GSL2_9PEZI</name>
<feature type="binding site" evidence="3">
    <location>
        <position position="195"/>
    </location>
    <ligand>
        <name>Mn(2+)</name>
        <dbReference type="ChEBI" id="CHEBI:29035"/>
        <label>1</label>
    </ligand>
</feature>
<evidence type="ECO:0000259" key="6">
    <source>
        <dbReference type="SMART" id="SM00835"/>
    </source>
</evidence>
<protein>
    <submittedName>
        <fullName evidence="7">RmlC-like cupin domain-containing protein</fullName>
    </submittedName>
</protein>
<reference evidence="7" key="1">
    <citation type="journal article" date="2023" name="Mol. Phylogenet. Evol.">
        <title>Genome-scale phylogeny and comparative genomics of the fungal order Sordariales.</title>
        <authorList>
            <person name="Hensen N."/>
            <person name="Bonometti L."/>
            <person name="Westerberg I."/>
            <person name="Brannstrom I.O."/>
            <person name="Guillou S."/>
            <person name="Cros-Aarteil S."/>
            <person name="Calhoun S."/>
            <person name="Haridas S."/>
            <person name="Kuo A."/>
            <person name="Mondo S."/>
            <person name="Pangilinan J."/>
            <person name="Riley R."/>
            <person name="LaButti K."/>
            <person name="Andreopoulos B."/>
            <person name="Lipzen A."/>
            <person name="Chen C."/>
            <person name="Yan M."/>
            <person name="Daum C."/>
            <person name="Ng V."/>
            <person name="Clum A."/>
            <person name="Steindorff A."/>
            <person name="Ohm R.A."/>
            <person name="Martin F."/>
            <person name="Silar P."/>
            <person name="Natvig D.O."/>
            <person name="Lalanne C."/>
            <person name="Gautier V."/>
            <person name="Ament-Velasquez S.L."/>
            <person name="Kruys A."/>
            <person name="Hutchinson M.I."/>
            <person name="Powell A.J."/>
            <person name="Barry K."/>
            <person name="Miller A.N."/>
            <person name="Grigoriev I.V."/>
            <person name="Debuchy R."/>
            <person name="Gladieux P."/>
            <person name="Hiltunen Thoren M."/>
            <person name="Johannesson H."/>
        </authorList>
    </citation>
    <scope>NUCLEOTIDE SEQUENCE</scope>
    <source>
        <strain evidence="7">CBS 990.96</strain>
    </source>
</reference>
<feature type="signal peptide" evidence="5">
    <location>
        <begin position="1"/>
        <end position="21"/>
    </location>
</feature>
<reference evidence="7" key="2">
    <citation type="submission" date="2023-05" db="EMBL/GenBank/DDBJ databases">
        <authorList>
            <consortium name="Lawrence Berkeley National Laboratory"/>
            <person name="Steindorff A."/>
            <person name="Hensen N."/>
            <person name="Bonometti L."/>
            <person name="Westerberg I."/>
            <person name="Brannstrom I.O."/>
            <person name="Guillou S."/>
            <person name="Cros-Aarteil S."/>
            <person name="Calhoun S."/>
            <person name="Haridas S."/>
            <person name="Kuo A."/>
            <person name="Mondo S."/>
            <person name="Pangilinan J."/>
            <person name="Riley R."/>
            <person name="Labutti K."/>
            <person name="Andreopoulos B."/>
            <person name="Lipzen A."/>
            <person name="Chen C."/>
            <person name="Yanf M."/>
            <person name="Daum C."/>
            <person name="Ng V."/>
            <person name="Clum A."/>
            <person name="Ohm R."/>
            <person name="Martin F."/>
            <person name="Silar P."/>
            <person name="Natvig D."/>
            <person name="Lalanne C."/>
            <person name="Gautier V."/>
            <person name="Ament-Velasquez S.L."/>
            <person name="Kruys A."/>
            <person name="Hutchinson M.I."/>
            <person name="Powell A.J."/>
            <person name="Barry K."/>
            <person name="Miller A.N."/>
            <person name="Grigoriev I.V."/>
            <person name="Debuchy R."/>
            <person name="Gladieux P."/>
            <person name="Thoren M.H."/>
            <person name="Johannesson H."/>
        </authorList>
    </citation>
    <scope>NUCLEOTIDE SEQUENCE</scope>
    <source>
        <strain evidence="7">CBS 990.96</strain>
    </source>
</reference>
<dbReference type="Pfam" id="PF00190">
    <property type="entry name" value="Cupin_1"/>
    <property type="match status" value="2"/>
</dbReference>
<feature type="binding site" evidence="3">
    <location>
        <position position="378"/>
    </location>
    <ligand>
        <name>Mn(2+)</name>
        <dbReference type="ChEBI" id="CHEBI:29035"/>
        <label>2</label>
    </ligand>
</feature>
<dbReference type="GO" id="GO:0046872">
    <property type="term" value="F:metal ion binding"/>
    <property type="evidence" value="ECO:0007669"/>
    <property type="project" value="UniProtKB-KW"/>
</dbReference>
<evidence type="ECO:0000313" key="7">
    <source>
        <dbReference type="EMBL" id="KAK4226006.1"/>
    </source>
</evidence>
<feature type="binding site" evidence="3">
    <location>
        <position position="240"/>
    </location>
    <ligand>
        <name>Mn(2+)</name>
        <dbReference type="ChEBI" id="CHEBI:29035"/>
        <label>1</label>
    </ligand>
</feature>
<comment type="caution">
    <text evidence="7">The sequence shown here is derived from an EMBL/GenBank/DDBJ whole genome shotgun (WGS) entry which is preliminary data.</text>
</comment>
<dbReference type="PANTHER" id="PTHR35848">
    <property type="entry name" value="OXALATE-BINDING PROTEIN"/>
    <property type="match status" value="1"/>
</dbReference>
<dbReference type="InterPro" id="IPR011051">
    <property type="entry name" value="RmlC_Cupin_sf"/>
</dbReference>
<dbReference type="Proteomes" id="UP001301958">
    <property type="component" value="Unassembled WGS sequence"/>
</dbReference>
<dbReference type="SUPFAM" id="SSF51182">
    <property type="entry name" value="RmlC-like cupins"/>
    <property type="match status" value="1"/>
</dbReference>
<keyword evidence="1 3" id="KW-0479">Metal-binding</keyword>
<feature type="domain" description="Cupin type-1" evidence="6">
    <location>
        <begin position="331"/>
        <end position="472"/>
    </location>
</feature>
<dbReference type="InterPro" id="IPR014710">
    <property type="entry name" value="RmlC-like_jellyroll"/>
</dbReference>
<organism evidence="7 8">
    <name type="scientific">Podospora fimiseda</name>
    <dbReference type="NCBI Taxonomy" id="252190"/>
    <lineage>
        <taxon>Eukaryota</taxon>
        <taxon>Fungi</taxon>
        <taxon>Dikarya</taxon>
        <taxon>Ascomycota</taxon>
        <taxon>Pezizomycotina</taxon>
        <taxon>Sordariomycetes</taxon>
        <taxon>Sordariomycetidae</taxon>
        <taxon>Sordariales</taxon>
        <taxon>Podosporaceae</taxon>
        <taxon>Podospora</taxon>
    </lineage>
</organism>
<evidence type="ECO:0000256" key="1">
    <source>
        <dbReference type="ARBA" id="ARBA00022723"/>
    </source>
</evidence>
<gene>
    <name evidence="7" type="ORF">QBC38DRAFT_529624</name>
</gene>
<dbReference type="PANTHER" id="PTHR35848:SF9">
    <property type="entry name" value="SLL1358 PROTEIN"/>
    <property type="match status" value="1"/>
</dbReference>
<dbReference type="InterPro" id="IPR006045">
    <property type="entry name" value="Cupin_1"/>
</dbReference>